<sequence length="178" mass="19173">MGSSLLRLTSPAEVVLIAVLFLLVCGLVALRVADALSERDVELSRTLRSATNAKPSASAAATTESSTASTEREPTSSPTDDHQSFEHYIAPETPSELLSDEGEVVRLLVANHGRLRQHRIADETGWSKSKVSRICSRMDADDTIEKSSVGRENVITLSDRSADDATQSDDVENPDPVP</sequence>
<dbReference type="Gene3D" id="1.10.10.10">
    <property type="entry name" value="Winged helix-like DNA-binding domain superfamily/Winged helix DNA-binding domain"/>
    <property type="match status" value="1"/>
</dbReference>
<dbReference type="InterPro" id="IPR036388">
    <property type="entry name" value="WH-like_DNA-bd_sf"/>
</dbReference>
<protein>
    <recommendedName>
        <fullName evidence="2">DUF7343 domain-containing protein</fullName>
    </recommendedName>
</protein>
<dbReference type="eggNOG" id="arCOG00381">
    <property type="taxonomic scope" value="Archaea"/>
</dbReference>
<dbReference type="SUPFAM" id="SSF46785">
    <property type="entry name" value="Winged helix' DNA-binding domain"/>
    <property type="match status" value="1"/>
</dbReference>
<feature type="region of interest" description="Disordered" evidence="1">
    <location>
        <begin position="50"/>
        <end position="97"/>
    </location>
</feature>
<evidence type="ECO:0000259" key="2">
    <source>
        <dbReference type="Pfam" id="PF24034"/>
    </source>
</evidence>
<feature type="compositionally biased region" description="Acidic residues" evidence="1">
    <location>
        <begin position="166"/>
        <end position="178"/>
    </location>
</feature>
<dbReference type="Proteomes" id="UP000011602">
    <property type="component" value="Unassembled WGS sequence"/>
</dbReference>
<dbReference type="PATRIC" id="fig|1227499.3.peg.841"/>
<evidence type="ECO:0000313" key="3">
    <source>
        <dbReference type="EMBL" id="ELY60627.1"/>
    </source>
</evidence>
<name>L9XG98_9EURY</name>
<reference evidence="3 4" key="1">
    <citation type="journal article" date="2014" name="PLoS Genet.">
        <title>Phylogenetically driven sequencing of extremely halophilic archaea reveals strategies for static and dynamic osmo-response.</title>
        <authorList>
            <person name="Becker E.A."/>
            <person name="Seitzer P.M."/>
            <person name="Tritt A."/>
            <person name="Larsen D."/>
            <person name="Krusor M."/>
            <person name="Yao A.I."/>
            <person name="Wu D."/>
            <person name="Madern D."/>
            <person name="Eisen J.A."/>
            <person name="Darling A.E."/>
            <person name="Facciotti M.T."/>
        </authorList>
    </citation>
    <scope>NUCLEOTIDE SEQUENCE [LARGE SCALE GENOMIC DNA]</scope>
    <source>
        <strain evidence="3 4">JCM 12255</strain>
    </source>
</reference>
<dbReference type="Pfam" id="PF24034">
    <property type="entry name" value="DUF7343"/>
    <property type="match status" value="1"/>
</dbReference>
<feature type="region of interest" description="Disordered" evidence="1">
    <location>
        <begin position="151"/>
        <end position="178"/>
    </location>
</feature>
<dbReference type="InterPro" id="IPR036390">
    <property type="entry name" value="WH_DNA-bd_sf"/>
</dbReference>
<dbReference type="AlphaFoldDB" id="L9XG98"/>
<comment type="caution">
    <text evidence="3">The sequence shown here is derived from an EMBL/GenBank/DDBJ whole genome shotgun (WGS) entry which is preliminary data.</text>
</comment>
<feature type="compositionally biased region" description="Low complexity" evidence="1">
    <location>
        <begin position="50"/>
        <end position="69"/>
    </location>
</feature>
<dbReference type="EMBL" id="AOHZ01000018">
    <property type="protein sequence ID" value="ELY60627.1"/>
    <property type="molecule type" value="Genomic_DNA"/>
</dbReference>
<dbReference type="InterPro" id="IPR055767">
    <property type="entry name" value="DUF7343"/>
</dbReference>
<gene>
    <name evidence="3" type="ORF">C493_04101</name>
</gene>
<feature type="domain" description="DUF7343" evidence="2">
    <location>
        <begin position="97"/>
        <end position="157"/>
    </location>
</feature>
<proteinExistence type="predicted"/>
<organism evidence="3 4">
    <name type="scientific">Natronolimnohabitans innermongolicus JCM 12255</name>
    <dbReference type="NCBI Taxonomy" id="1227499"/>
    <lineage>
        <taxon>Archaea</taxon>
        <taxon>Methanobacteriati</taxon>
        <taxon>Methanobacteriota</taxon>
        <taxon>Stenosarchaea group</taxon>
        <taxon>Halobacteria</taxon>
        <taxon>Halobacteriales</taxon>
        <taxon>Natrialbaceae</taxon>
        <taxon>Natronolimnohabitans</taxon>
    </lineage>
</organism>
<accession>L9XG98</accession>
<evidence type="ECO:0000313" key="4">
    <source>
        <dbReference type="Proteomes" id="UP000011602"/>
    </source>
</evidence>
<evidence type="ECO:0000256" key="1">
    <source>
        <dbReference type="SAM" id="MobiDB-lite"/>
    </source>
</evidence>
<keyword evidence="4" id="KW-1185">Reference proteome</keyword>
<feature type="compositionally biased region" description="Basic and acidic residues" evidence="1">
    <location>
        <begin position="70"/>
        <end position="85"/>
    </location>
</feature>